<dbReference type="AlphaFoldDB" id="A0A0A9DM32"/>
<reference evidence="1" key="1">
    <citation type="submission" date="2014-09" db="EMBL/GenBank/DDBJ databases">
        <authorList>
            <person name="Magalhaes I.L.F."/>
            <person name="Oliveira U."/>
            <person name="Santos F.R."/>
            <person name="Vidigal T.H.D.A."/>
            <person name="Brescovit A.D."/>
            <person name="Santos A.J."/>
        </authorList>
    </citation>
    <scope>NUCLEOTIDE SEQUENCE</scope>
    <source>
        <tissue evidence="1">Shoot tissue taken approximately 20 cm above the soil surface</tissue>
    </source>
</reference>
<dbReference type="EMBL" id="GBRH01213053">
    <property type="protein sequence ID" value="JAD84842.1"/>
    <property type="molecule type" value="Transcribed_RNA"/>
</dbReference>
<reference evidence="1" key="2">
    <citation type="journal article" date="2015" name="Data Brief">
        <title>Shoot transcriptome of the giant reed, Arundo donax.</title>
        <authorList>
            <person name="Barrero R.A."/>
            <person name="Guerrero F.D."/>
            <person name="Moolhuijzen P."/>
            <person name="Goolsby J.A."/>
            <person name="Tidwell J."/>
            <person name="Bellgard S.E."/>
            <person name="Bellgard M.I."/>
        </authorList>
    </citation>
    <scope>NUCLEOTIDE SEQUENCE</scope>
    <source>
        <tissue evidence="1">Shoot tissue taken approximately 20 cm above the soil surface</tissue>
    </source>
</reference>
<name>A0A0A9DM32_ARUDO</name>
<accession>A0A0A9DM32</accession>
<sequence>MFIPHWRSVLTSRLSVKVYPSYASKAQHKPNIRQFHSAACGSRNRSKDERSSPFLNNYLGLLGRVPGLQSNHHPRRLYGTAALTLLKVLKRA</sequence>
<dbReference type="EMBL" id="GBRH01255627">
    <property type="protein sequence ID" value="JAD42268.1"/>
    <property type="molecule type" value="Transcribed_RNA"/>
</dbReference>
<proteinExistence type="predicted"/>
<evidence type="ECO:0000313" key="1">
    <source>
        <dbReference type="EMBL" id="JAD84842.1"/>
    </source>
</evidence>
<organism evidence="1">
    <name type="scientific">Arundo donax</name>
    <name type="common">Giant reed</name>
    <name type="synonym">Donax arundinaceus</name>
    <dbReference type="NCBI Taxonomy" id="35708"/>
    <lineage>
        <taxon>Eukaryota</taxon>
        <taxon>Viridiplantae</taxon>
        <taxon>Streptophyta</taxon>
        <taxon>Embryophyta</taxon>
        <taxon>Tracheophyta</taxon>
        <taxon>Spermatophyta</taxon>
        <taxon>Magnoliopsida</taxon>
        <taxon>Liliopsida</taxon>
        <taxon>Poales</taxon>
        <taxon>Poaceae</taxon>
        <taxon>PACMAD clade</taxon>
        <taxon>Arundinoideae</taxon>
        <taxon>Arundineae</taxon>
        <taxon>Arundo</taxon>
    </lineage>
</organism>
<protein>
    <submittedName>
        <fullName evidence="1">Uncharacterized protein</fullName>
    </submittedName>
</protein>